<dbReference type="EMBL" id="MU118373">
    <property type="protein sequence ID" value="KAF9642733.1"/>
    <property type="molecule type" value="Genomic_DNA"/>
</dbReference>
<protein>
    <submittedName>
        <fullName evidence="1">WD40 repeat-like protein</fullName>
    </submittedName>
</protein>
<reference evidence="1" key="2">
    <citation type="journal article" date="2020" name="Nat. Commun.">
        <title>Large-scale genome sequencing of mycorrhizal fungi provides insights into the early evolution of symbiotic traits.</title>
        <authorList>
            <person name="Miyauchi S."/>
            <person name="Kiss E."/>
            <person name="Kuo A."/>
            <person name="Drula E."/>
            <person name="Kohler A."/>
            <person name="Sanchez-Garcia M."/>
            <person name="Morin E."/>
            <person name="Andreopoulos B."/>
            <person name="Barry K.W."/>
            <person name="Bonito G."/>
            <person name="Buee M."/>
            <person name="Carver A."/>
            <person name="Chen C."/>
            <person name="Cichocki N."/>
            <person name="Clum A."/>
            <person name="Culley D."/>
            <person name="Crous P.W."/>
            <person name="Fauchery L."/>
            <person name="Girlanda M."/>
            <person name="Hayes R.D."/>
            <person name="Keri Z."/>
            <person name="LaButti K."/>
            <person name="Lipzen A."/>
            <person name="Lombard V."/>
            <person name="Magnuson J."/>
            <person name="Maillard F."/>
            <person name="Murat C."/>
            <person name="Nolan M."/>
            <person name="Ohm R.A."/>
            <person name="Pangilinan J."/>
            <person name="Pereira M.F."/>
            <person name="Perotto S."/>
            <person name="Peter M."/>
            <person name="Pfister S."/>
            <person name="Riley R."/>
            <person name="Sitrit Y."/>
            <person name="Stielow J.B."/>
            <person name="Szollosi G."/>
            <person name="Zifcakova L."/>
            <person name="Stursova M."/>
            <person name="Spatafora J.W."/>
            <person name="Tedersoo L."/>
            <person name="Vaario L.M."/>
            <person name="Yamada A."/>
            <person name="Yan M."/>
            <person name="Wang P."/>
            <person name="Xu J."/>
            <person name="Bruns T."/>
            <person name="Baldrian P."/>
            <person name="Vilgalys R."/>
            <person name="Dunand C."/>
            <person name="Henrissat B."/>
            <person name="Grigoriev I.V."/>
            <person name="Hibbett D."/>
            <person name="Nagy L.G."/>
            <person name="Martin F.M."/>
        </authorList>
    </citation>
    <scope>NUCLEOTIDE SEQUENCE</scope>
    <source>
        <strain evidence="1">P2</strain>
    </source>
</reference>
<evidence type="ECO:0000313" key="1">
    <source>
        <dbReference type="EMBL" id="KAF9642733.1"/>
    </source>
</evidence>
<keyword evidence="2" id="KW-1185">Reference proteome</keyword>
<comment type="caution">
    <text evidence="1">The sequence shown here is derived from an EMBL/GenBank/DDBJ whole genome shotgun (WGS) entry which is preliminary data.</text>
</comment>
<dbReference type="Proteomes" id="UP000886501">
    <property type="component" value="Unassembled WGS sequence"/>
</dbReference>
<evidence type="ECO:0000313" key="2">
    <source>
        <dbReference type="Proteomes" id="UP000886501"/>
    </source>
</evidence>
<accession>A0ACB6YZJ4</accession>
<proteinExistence type="predicted"/>
<organism evidence="1 2">
    <name type="scientific">Thelephora ganbajun</name>
    <name type="common">Ganba fungus</name>
    <dbReference type="NCBI Taxonomy" id="370292"/>
    <lineage>
        <taxon>Eukaryota</taxon>
        <taxon>Fungi</taxon>
        <taxon>Dikarya</taxon>
        <taxon>Basidiomycota</taxon>
        <taxon>Agaricomycotina</taxon>
        <taxon>Agaricomycetes</taxon>
        <taxon>Thelephorales</taxon>
        <taxon>Thelephoraceae</taxon>
        <taxon>Thelephora</taxon>
    </lineage>
</organism>
<gene>
    <name evidence="1" type="ORF">BDM02DRAFT_1951315</name>
</gene>
<sequence length="1454" mass="162257">MKRLFGKKPEKSPKPSPEHVSLGIPANTAPGPLGFRAELDIVPDDERSNRGSRIVFQDNSGKGKELPAPEASTSGAAVVGTDHRSDPTKNATDTGEGESGGKLAEVSKVPEREHKNTALRTATILSDVPKEAADGSSPLGSLKAVLRTIAAIHAGHQETIAIGNRVENLLSRIVALEGRFYSRPDSVEEQRRRDKLIREFGRIEGQIRSLSEKPEPEQLAEHAQYTEEVYMLLEDLRETIFDYQMAQQKEIYDRQRELVKPAVLRDLPSAKAAEYRHGDRKGCLKGTRGPVLDEIELWARDSDKPPIYWLNGLAGTRKTTIAQTIAERIFADGQLGASFFCSRDFEDRSNLKFIFPTIAVQLARNYPEFRSIFVSLAQSDPEIAHESLYNQMNKLIVRPLKKSNVSTVIVVDALDECKDEEPAPAILSVLGQFVAQIPNVKFFVTGRPEPRIREGFRLPLLAEATDVFILHDIEPTLVNNDIRQFFKHSFLELARHRQGLDDWPTREQLDLLCERAAGLFVYAAATIKFIGRRNNDPKEQLDRLLRSESSAREGKTKFKANTTLDSLYMSILQEAFGDDDPEDDHRTRSVLGAVTLAANPLSPSTIATLLGFGVTDVFLRLSSVHSFLILQEDPDSPVRPFHKSFPDFIIDPTRYINERFRVSPPNHHPELLAGCIELMNRTLEKNMCDLPDGVVNCEVDDLSERTEQHLDPALQYACRSWHKHLVDRDIAHTPAIASTLRRFLEKKFLFWLEVLSVLGAAREAVDALDVAAKWLEASPTLDLVADCFRFVMRFFEVISTSCPHIYHSALPLCPRKSIVWGLYEPHARPLTRIVHGLPNSWDPSIAAAGFPSRIDTAVWSPCSRFIAISWGERPTTIEILDGVTLERTTTLDYPLGELGWAEGLAFSPNTRLLTWVSTNPRKIISYDLQTGGLVSTIALEQPAHHIYLLSTTYSACGTMFAVLICYHLTFTVSIYNVPVGTRTYSHSAKGQPLNEISTHGECLRFATIDSRTIITWEIEFASPHAPTPVGSLRVPDNFNPLQAFQFHPTSSRLAFTTGESIIVWDAQDSKFLLESTDVNYGGVVLMSFSPDGRFLACIMRDLELHLWKESPTGYTLHQKLISNIGLFESVLVSPNGGSIIASSGQVVQLWHTTDSITPLFDPSTLTFRRSGKTFTLGFSPDQALAAVTRTKDRTVVVLDLKSGISRLTIDTGMEVRAVGVAGSSVVVVGEEKIVTWNLPAEDHVLNARANINDSVLTITFNHPPIHDFTLRPIALVSPGLHRVAMREWCSHDHNSLHLYDVSTGEHLASAETVLQGDLWFTLDGREVWCITFDGRVGGWRITKDSDSDITKLEYLESSIYPSSGFPWQSSCGYKVTNGGWVLSPSGKRLLWLPPSWRSPERDRMWSGRFLAFLDDRLLEPVILEFGILDMYVYDVSAGGILTKIRLFWSSGIAG</sequence>
<name>A0ACB6YZJ4_THEGA</name>
<reference evidence="1" key="1">
    <citation type="submission" date="2019-10" db="EMBL/GenBank/DDBJ databases">
        <authorList>
            <consortium name="DOE Joint Genome Institute"/>
            <person name="Kuo A."/>
            <person name="Miyauchi S."/>
            <person name="Kiss E."/>
            <person name="Drula E."/>
            <person name="Kohler A."/>
            <person name="Sanchez-Garcia M."/>
            <person name="Andreopoulos B."/>
            <person name="Barry K.W."/>
            <person name="Bonito G."/>
            <person name="Buee M."/>
            <person name="Carver A."/>
            <person name="Chen C."/>
            <person name="Cichocki N."/>
            <person name="Clum A."/>
            <person name="Culley D."/>
            <person name="Crous P.W."/>
            <person name="Fauchery L."/>
            <person name="Girlanda M."/>
            <person name="Hayes R."/>
            <person name="Keri Z."/>
            <person name="Labutti K."/>
            <person name="Lipzen A."/>
            <person name="Lombard V."/>
            <person name="Magnuson J."/>
            <person name="Maillard F."/>
            <person name="Morin E."/>
            <person name="Murat C."/>
            <person name="Nolan M."/>
            <person name="Ohm R."/>
            <person name="Pangilinan J."/>
            <person name="Pereira M."/>
            <person name="Perotto S."/>
            <person name="Peter M."/>
            <person name="Riley R."/>
            <person name="Sitrit Y."/>
            <person name="Stielow B."/>
            <person name="Szollosi G."/>
            <person name="Zifcakova L."/>
            <person name="Stursova M."/>
            <person name="Spatafora J.W."/>
            <person name="Tedersoo L."/>
            <person name="Vaario L.-M."/>
            <person name="Yamada A."/>
            <person name="Yan M."/>
            <person name="Wang P."/>
            <person name="Xu J."/>
            <person name="Bruns T."/>
            <person name="Baldrian P."/>
            <person name="Vilgalys R."/>
            <person name="Henrissat B."/>
            <person name="Grigoriev I.V."/>
            <person name="Hibbett D."/>
            <person name="Nagy L.G."/>
            <person name="Martin F.M."/>
        </authorList>
    </citation>
    <scope>NUCLEOTIDE SEQUENCE</scope>
    <source>
        <strain evidence="1">P2</strain>
    </source>
</reference>